<evidence type="ECO:0000313" key="3">
    <source>
        <dbReference type="Proteomes" id="UP000041254"/>
    </source>
</evidence>
<evidence type="ECO:0000313" key="2">
    <source>
        <dbReference type="EMBL" id="CEM29177.1"/>
    </source>
</evidence>
<sequence>MDLQMIDLDAADAVMFGPAQPQRCPCGKLYRSKFTSTPLTAFVGFVADDGSKSKTSQEKKGRRVDPLFYEGNIFLLKPAVEMPEHLMDKLRCLSASGDFFTSLMARCAVEIRRSAPKMASLFDQEGLSLKAFIVKLLVFAVKPELFDDPFSEVVHLGSRKLLANRMTREDFAKARCCLLDALSKIESANVARSLANESKNVKEPSGGRDDRRSSIFSASTAEPSSSSHLDSDLGLELVDQQPNRASSTQGYIVASDRDASPKAVADTVVNVRKTGQAASYRALYRERKRSYQQLMRQLRERCRREAVESGVAVIREKEPSSARFFDIKDVAFMNEAITRYCVAWDIFQPLP</sequence>
<accession>A0A0G4GHH6</accession>
<protein>
    <submittedName>
        <fullName evidence="2">Uncharacterized protein</fullName>
    </submittedName>
</protein>
<dbReference type="VEuPathDB" id="CryptoDB:Vbra_10010"/>
<keyword evidence="3" id="KW-1185">Reference proteome</keyword>
<evidence type="ECO:0000256" key="1">
    <source>
        <dbReference type="SAM" id="MobiDB-lite"/>
    </source>
</evidence>
<organism evidence="2 3">
    <name type="scientific">Vitrella brassicaformis (strain CCMP3155)</name>
    <dbReference type="NCBI Taxonomy" id="1169540"/>
    <lineage>
        <taxon>Eukaryota</taxon>
        <taxon>Sar</taxon>
        <taxon>Alveolata</taxon>
        <taxon>Colpodellida</taxon>
        <taxon>Vitrellaceae</taxon>
        <taxon>Vitrella</taxon>
    </lineage>
</organism>
<feature type="compositionally biased region" description="Basic and acidic residues" evidence="1">
    <location>
        <begin position="199"/>
        <end position="213"/>
    </location>
</feature>
<feature type="compositionally biased region" description="Low complexity" evidence="1">
    <location>
        <begin position="214"/>
        <end position="228"/>
    </location>
</feature>
<dbReference type="Proteomes" id="UP000041254">
    <property type="component" value="Unassembled WGS sequence"/>
</dbReference>
<reference evidence="2 3" key="1">
    <citation type="submission" date="2014-11" db="EMBL/GenBank/DDBJ databases">
        <authorList>
            <person name="Zhu J."/>
            <person name="Qi W."/>
            <person name="Song R."/>
        </authorList>
    </citation>
    <scope>NUCLEOTIDE SEQUENCE [LARGE SCALE GENOMIC DNA]</scope>
</reference>
<dbReference type="EMBL" id="CDMY01000666">
    <property type="protein sequence ID" value="CEM29177.1"/>
    <property type="molecule type" value="Genomic_DNA"/>
</dbReference>
<name>A0A0G4GHH6_VITBC</name>
<feature type="region of interest" description="Disordered" evidence="1">
    <location>
        <begin position="197"/>
        <end position="231"/>
    </location>
</feature>
<proteinExistence type="predicted"/>
<dbReference type="AlphaFoldDB" id="A0A0G4GHH6"/>
<gene>
    <name evidence="2" type="ORF">Vbra_10010</name>
</gene>
<dbReference type="InParanoid" id="A0A0G4GHH6"/>